<evidence type="ECO:0000256" key="3">
    <source>
        <dbReference type="ARBA" id="ARBA00023125"/>
    </source>
</evidence>
<dbReference type="AlphaFoldDB" id="A0A8K0E139"/>
<dbReference type="CDD" id="cd10017">
    <property type="entry name" value="B3_DNA"/>
    <property type="match status" value="2"/>
</dbReference>
<evidence type="ECO:0000313" key="9">
    <source>
        <dbReference type="Proteomes" id="UP000796880"/>
    </source>
</evidence>
<comment type="caution">
    <text evidence="8">The sequence shown here is derived from an EMBL/GenBank/DDBJ whole genome shotgun (WGS) entry which is preliminary data.</text>
</comment>
<keyword evidence="3" id="KW-0238">DNA-binding</keyword>
<dbReference type="PROSITE" id="PS50863">
    <property type="entry name" value="B3"/>
    <property type="match status" value="2"/>
</dbReference>
<evidence type="ECO:0000256" key="2">
    <source>
        <dbReference type="ARBA" id="ARBA00023015"/>
    </source>
</evidence>
<feature type="compositionally biased region" description="Basic and acidic residues" evidence="6">
    <location>
        <begin position="151"/>
        <end position="160"/>
    </location>
</feature>
<keyword evidence="4" id="KW-0804">Transcription</keyword>
<dbReference type="PANTHER" id="PTHR31920:SF108">
    <property type="entry name" value="B3 DOMAIN-CONTAINING TRANSCRIPTION FACTOR VRN1-LIKE"/>
    <property type="match status" value="1"/>
</dbReference>
<dbReference type="GO" id="GO:0005634">
    <property type="term" value="C:nucleus"/>
    <property type="evidence" value="ECO:0007669"/>
    <property type="project" value="UniProtKB-SubCell"/>
</dbReference>
<evidence type="ECO:0000313" key="8">
    <source>
        <dbReference type="EMBL" id="KAF3438878.1"/>
    </source>
</evidence>
<dbReference type="Gene3D" id="2.40.330.10">
    <property type="entry name" value="DNA-binding pseudobarrel domain"/>
    <property type="match status" value="2"/>
</dbReference>
<keyword evidence="2" id="KW-0805">Transcription regulation</keyword>
<dbReference type="Proteomes" id="UP000796880">
    <property type="component" value="Unassembled WGS sequence"/>
</dbReference>
<evidence type="ECO:0000256" key="5">
    <source>
        <dbReference type="ARBA" id="ARBA00023242"/>
    </source>
</evidence>
<feature type="domain" description="TF-B3" evidence="7">
    <location>
        <begin position="1"/>
        <end position="96"/>
    </location>
</feature>
<dbReference type="InterPro" id="IPR050655">
    <property type="entry name" value="Plant_B3_domain"/>
</dbReference>
<keyword evidence="9" id="KW-1185">Reference proteome</keyword>
<dbReference type="SMART" id="SM01019">
    <property type="entry name" value="B3"/>
    <property type="match status" value="2"/>
</dbReference>
<feature type="region of interest" description="Disordered" evidence="6">
    <location>
        <begin position="151"/>
        <end position="182"/>
    </location>
</feature>
<gene>
    <name evidence="8" type="ORF">FNV43_RR17153</name>
</gene>
<dbReference type="InterPro" id="IPR003340">
    <property type="entry name" value="B3_DNA-bd"/>
</dbReference>
<sequence>MLRFYQIVRPRDLKLCFPPKFVEEHARNLPDMIVLEVADGEKWDVKLKKGDDDRGEVWLSKGWSEFAKFYSIQSGYLLLFTYEGNFHFHVIIFDKCAMEIDYPSSFHCKEEYDSDASLQILEDFPTYRKRKRNNRAAPIDQCLRPHKRNLTDRKGTEARKAKATVPKRNLSESTGGLKFPKQKGRRKHGIFMSSTKKAQQSEVSRLHLQASASEIAKDFKSDYPFFTVPMQATYARGLYMNIPLTFVENYLGNKDAEFNIRDSNGRTWAVGYVYKLAGRPRGKFEAGWKKFVRDNDVEIGDVCVFELINMDHHQGVNLLQVHIFPSQST</sequence>
<keyword evidence="5" id="KW-0539">Nucleus</keyword>
<evidence type="ECO:0000256" key="1">
    <source>
        <dbReference type="ARBA" id="ARBA00004123"/>
    </source>
</evidence>
<name>A0A8K0E139_9ROSA</name>
<dbReference type="GO" id="GO:0003677">
    <property type="term" value="F:DNA binding"/>
    <property type="evidence" value="ECO:0007669"/>
    <property type="project" value="UniProtKB-KW"/>
</dbReference>
<dbReference type="OrthoDB" id="1148297at2759"/>
<dbReference type="PANTHER" id="PTHR31920">
    <property type="entry name" value="B3 DOMAIN-CONTAINING"/>
    <property type="match status" value="1"/>
</dbReference>
<dbReference type="SUPFAM" id="SSF101936">
    <property type="entry name" value="DNA-binding pseudobarrel domain"/>
    <property type="match status" value="2"/>
</dbReference>
<organism evidence="8 9">
    <name type="scientific">Rhamnella rubrinervis</name>
    <dbReference type="NCBI Taxonomy" id="2594499"/>
    <lineage>
        <taxon>Eukaryota</taxon>
        <taxon>Viridiplantae</taxon>
        <taxon>Streptophyta</taxon>
        <taxon>Embryophyta</taxon>
        <taxon>Tracheophyta</taxon>
        <taxon>Spermatophyta</taxon>
        <taxon>Magnoliopsida</taxon>
        <taxon>eudicotyledons</taxon>
        <taxon>Gunneridae</taxon>
        <taxon>Pentapetalae</taxon>
        <taxon>rosids</taxon>
        <taxon>fabids</taxon>
        <taxon>Rosales</taxon>
        <taxon>Rhamnaceae</taxon>
        <taxon>rhamnoid group</taxon>
        <taxon>Rhamneae</taxon>
        <taxon>Rhamnella</taxon>
    </lineage>
</organism>
<accession>A0A8K0E139</accession>
<evidence type="ECO:0000259" key="7">
    <source>
        <dbReference type="PROSITE" id="PS50863"/>
    </source>
</evidence>
<dbReference type="EMBL" id="VOIH02000008">
    <property type="protein sequence ID" value="KAF3438878.1"/>
    <property type="molecule type" value="Genomic_DNA"/>
</dbReference>
<dbReference type="InterPro" id="IPR015300">
    <property type="entry name" value="DNA-bd_pseudobarrel_sf"/>
</dbReference>
<reference evidence="8" key="1">
    <citation type="submission" date="2020-03" db="EMBL/GenBank/DDBJ databases">
        <title>A high-quality chromosome-level genome assembly of a woody plant with both climbing and erect habits, Rhamnella rubrinervis.</title>
        <authorList>
            <person name="Lu Z."/>
            <person name="Yang Y."/>
            <person name="Zhu X."/>
            <person name="Sun Y."/>
        </authorList>
    </citation>
    <scope>NUCLEOTIDE SEQUENCE</scope>
    <source>
        <strain evidence="8">BYM</strain>
        <tissue evidence="8">Leaf</tissue>
    </source>
</reference>
<dbReference type="Pfam" id="PF02362">
    <property type="entry name" value="B3"/>
    <property type="match status" value="2"/>
</dbReference>
<evidence type="ECO:0000256" key="4">
    <source>
        <dbReference type="ARBA" id="ARBA00023163"/>
    </source>
</evidence>
<protein>
    <recommendedName>
        <fullName evidence="7">TF-B3 domain-containing protein</fullName>
    </recommendedName>
</protein>
<feature type="domain" description="TF-B3" evidence="7">
    <location>
        <begin position="225"/>
        <end position="327"/>
    </location>
</feature>
<comment type="subcellular location">
    <subcellularLocation>
        <location evidence="1">Nucleus</location>
    </subcellularLocation>
</comment>
<evidence type="ECO:0000256" key="6">
    <source>
        <dbReference type="SAM" id="MobiDB-lite"/>
    </source>
</evidence>
<proteinExistence type="predicted"/>